<evidence type="ECO:0000256" key="1">
    <source>
        <dbReference type="ARBA" id="ARBA00002056"/>
    </source>
</evidence>
<dbReference type="HAMAP" id="MF_00392">
    <property type="entry name" value="LpxB"/>
    <property type="match status" value="1"/>
</dbReference>
<gene>
    <name evidence="11 12" type="primary">lpxB</name>
    <name evidence="12" type="ORF">NCTC10717_02116</name>
</gene>
<dbReference type="GO" id="GO:0009245">
    <property type="term" value="P:lipid A biosynthetic process"/>
    <property type="evidence" value="ECO:0007669"/>
    <property type="project" value="UniProtKB-UniRule"/>
</dbReference>
<evidence type="ECO:0000256" key="5">
    <source>
        <dbReference type="ARBA" id="ARBA00022516"/>
    </source>
</evidence>
<evidence type="ECO:0000256" key="3">
    <source>
        <dbReference type="ARBA" id="ARBA00012687"/>
    </source>
</evidence>
<evidence type="ECO:0000313" key="12">
    <source>
        <dbReference type="EMBL" id="SUO98371.1"/>
    </source>
</evidence>
<evidence type="ECO:0000256" key="11">
    <source>
        <dbReference type="HAMAP-Rule" id="MF_00392"/>
    </source>
</evidence>
<dbReference type="GO" id="GO:0016020">
    <property type="term" value="C:membrane"/>
    <property type="evidence" value="ECO:0007669"/>
    <property type="project" value="GOC"/>
</dbReference>
<dbReference type="NCBIfam" id="TIGR00215">
    <property type="entry name" value="lpxB"/>
    <property type="match status" value="1"/>
</dbReference>
<dbReference type="GO" id="GO:0005543">
    <property type="term" value="F:phospholipid binding"/>
    <property type="evidence" value="ECO:0007669"/>
    <property type="project" value="TreeGrafter"/>
</dbReference>
<dbReference type="RefSeq" id="WP_115219211.1">
    <property type="nucleotide sequence ID" value="NZ_UHIA01000004.1"/>
</dbReference>
<evidence type="ECO:0000256" key="6">
    <source>
        <dbReference type="ARBA" id="ARBA00022556"/>
    </source>
</evidence>
<evidence type="ECO:0000256" key="7">
    <source>
        <dbReference type="ARBA" id="ARBA00022676"/>
    </source>
</evidence>
<keyword evidence="8 11" id="KW-0808">Transferase</keyword>
<keyword evidence="5 11" id="KW-0444">Lipid biosynthesis</keyword>
<evidence type="ECO:0000256" key="4">
    <source>
        <dbReference type="ARBA" id="ARBA00020902"/>
    </source>
</evidence>
<dbReference type="GO" id="GO:0008915">
    <property type="term" value="F:lipid-A-disaccharide synthase activity"/>
    <property type="evidence" value="ECO:0007669"/>
    <property type="project" value="UniProtKB-UniRule"/>
</dbReference>
<sequence>MDKRAPHIAIVAGEVSGDRLGAPLMAALQKRYPQARFSGVGGRHMQAQGLLSLVPMDTLAVMGLAEVLRHLPAIFRLKKTILQYWQDNPPDLYIGIDAPDFNLRIETALRKRGIATVHYVSPSLWAWKEKRIYKIRQAVDLMLCLFPFEIDVYAKHGVEAVCVGHPMADRLSPMDIRLARQQLSLPKQVPLLGLFPGSRRGEIERLLPVFLRAMMLMQVREPTLRAVISVADAAHRGRIAEIIRQTCPPRQEIMLSDAESDVLMSACDVLMVASGTITLEAALLNRPMAVAYRVHPLTAKIARRLLKIDRFSLPNLLLQRDVVNEWIQEDCTPEHLADDAGALLHDHARRGAQLLAFAEIRAALATQVSGRAADAVANLLERKA</sequence>
<keyword evidence="13" id="KW-1185">Reference proteome</keyword>
<dbReference type="SUPFAM" id="SSF53756">
    <property type="entry name" value="UDP-Glycosyltransferase/glycogen phosphorylase"/>
    <property type="match status" value="1"/>
</dbReference>
<evidence type="ECO:0000256" key="8">
    <source>
        <dbReference type="ARBA" id="ARBA00022679"/>
    </source>
</evidence>
<evidence type="ECO:0000256" key="9">
    <source>
        <dbReference type="ARBA" id="ARBA00023098"/>
    </source>
</evidence>
<dbReference type="OrthoDB" id="9801642at2"/>
<dbReference type="EC" id="2.4.1.182" evidence="3 11"/>
<keyword evidence="6 11" id="KW-0441">Lipid A biosynthesis</keyword>
<dbReference type="AlphaFoldDB" id="A0A380N380"/>
<comment type="pathway">
    <text evidence="11">Bacterial outer membrane biogenesis; LPS lipid A biosynthesis.</text>
</comment>
<comment type="similarity">
    <text evidence="2 11">Belongs to the LpxB family.</text>
</comment>
<reference evidence="12 13" key="1">
    <citation type="submission" date="2018-06" db="EMBL/GenBank/DDBJ databases">
        <authorList>
            <consortium name="Pathogen Informatics"/>
            <person name="Doyle S."/>
        </authorList>
    </citation>
    <scope>NUCLEOTIDE SEQUENCE [LARGE SCALE GENOMIC DNA]</scope>
    <source>
        <strain evidence="12 13">NCTC10717</strain>
    </source>
</reference>
<organism evidence="12 13">
    <name type="scientific">Suttonella indologenes</name>
    <dbReference type="NCBI Taxonomy" id="13276"/>
    <lineage>
        <taxon>Bacteria</taxon>
        <taxon>Pseudomonadati</taxon>
        <taxon>Pseudomonadota</taxon>
        <taxon>Gammaproteobacteria</taxon>
        <taxon>Cardiobacteriales</taxon>
        <taxon>Cardiobacteriaceae</taxon>
        <taxon>Suttonella</taxon>
    </lineage>
</organism>
<dbReference type="Proteomes" id="UP000254575">
    <property type="component" value="Unassembled WGS sequence"/>
</dbReference>
<dbReference type="UniPathway" id="UPA00973"/>
<comment type="function">
    <text evidence="1 11">Condensation of UDP-2,3-diacylglucosamine and 2,3-diacylglucosamine-1-phosphate to form lipid A disaccharide, a precursor of lipid A, a phosphorylated glycolipid that anchors the lipopolysaccharide to the outer membrane of the cell.</text>
</comment>
<dbReference type="InterPro" id="IPR003835">
    <property type="entry name" value="Glyco_trans_19"/>
</dbReference>
<name>A0A380N380_9GAMM</name>
<dbReference type="EMBL" id="UHIA01000004">
    <property type="protein sequence ID" value="SUO98371.1"/>
    <property type="molecule type" value="Genomic_DNA"/>
</dbReference>
<comment type="catalytic activity">
    <reaction evidence="10 11">
        <text>a lipid X + a UDP-2-N,3-O-bis[(3R)-3-hydroxyacyl]-alpha-D-glucosamine = a lipid A disaccharide + UDP + H(+)</text>
        <dbReference type="Rhea" id="RHEA:67828"/>
        <dbReference type="ChEBI" id="CHEBI:15378"/>
        <dbReference type="ChEBI" id="CHEBI:58223"/>
        <dbReference type="ChEBI" id="CHEBI:137748"/>
        <dbReference type="ChEBI" id="CHEBI:176338"/>
        <dbReference type="ChEBI" id="CHEBI:176343"/>
        <dbReference type="EC" id="2.4.1.182"/>
    </reaction>
</comment>
<dbReference type="Pfam" id="PF02684">
    <property type="entry name" value="LpxB"/>
    <property type="match status" value="1"/>
</dbReference>
<protein>
    <recommendedName>
        <fullName evidence="4 11">Lipid-A-disaccharide synthase</fullName>
        <ecNumber evidence="3 11">2.4.1.182</ecNumber>
    </recommendedName>
</protein>
<keyword evidence="7 11" id="KW-0328">Glycosyltransferase</keyword>
<keyword evidence="9 11" id="KW-0443">Lipid metabolism</keyword>
<dbReference type="PANTHER" id="PTHR30372:SF4">
    <property type="entry name" value="LIPID-A-DISACCHARIDE SYNTHASE, MITOCHONDRIAL-RELATED"/>
    <property type="match status" value="1"/>
</dbReference>
<evidence type="ECO:0000256" key="2">
    <source>
        <dbReference type="ARBA" id="ARBA00007868"/>
    </source>
</evidence>
<proteinExistence type="inferred from homology"/>
<evidence type="ECO:0000256" key="10">
    <source>
        <dbReference type="ARBA" id="ARBA00048975"/>
    </source>
</evidence>
<evidence type="ECO:0000313" key="13">
    <source>
        <dbReference type="Proteomes" id="UP000254575"/>
    </source>
</evidence>
<dbReference type="PANTHER" id="PTHR30372">
    <property type="entry name" value="LIPID-A-DISACCHARIDE SYNTHASE"/>
    <property type="match status" value="1"/>
</dbReference>
<accession>A0A380N380</accession>